<dbReference type="PANTHER" id="PTHR44858:SF1">
    <property type="entry name" value="UDP-N-ACETYLGLUCOSAMINE--PEPTIDE N-ACETYLGLUCOSAMINYLTRANSFERASE SPINDLY-RELATED"/>
    <property type="match status" value="1"/>
</dbReference>
<evidence type="ECO:0000256" key="1">
    <source>
        <dbReference type="ARBA" id="ARBA00022737"/>
    </source>
</evidence>
<dbReference type="EMBL" id="BRYA01000417">
    <property type="protein sequence ID" value="GMI48686.1"/>
    <property type="molecule type" value="Genomic_DNA"/>
</dbReference>
<evidence type="ECO:0000313" key="4">
    <source>
        <dbReference type="EMBL" id="GMI48686.1"/>
    </source>
</evidence>
<evidence type="ECO:0000256" key="2">
    <source>
        <dbReference type="ARBA" id="ARBA00022803"/>
    </source>
</evidence>
<keyword evidence="1" id="KW-0677">Repeat</keyword>
<dbReference type="SMART" id="SM00028">
    <property type="entry name" value="TPR"/>
    <property type="match status" value="5"/>
</dbReference>
<evidence type="ECO:0008006" key="6">
    <source>
        <dbReference type="Google" id="ProtNLM"/>
    </source>
</evidence>
<gene>
    <name evidence="4" type="ORF">TrCOL_g12502</name>
</gene>
<dbReference type="InterPro" id="IPR019734">
    <property type="entry name" value="TPR_rpt"/>
</dbReference>
<feature type="region of interest" description="Disordered" evidence="3">
    <location>
        <begin position="1"/>
        <end position="25"/>
    </location>
</feature>
<dbReference type="PANTHER" id="PTHR44858">
    <property type="entry name" value="TETRATRICOPEPTIDE REPEAT PROTEIN 6"/>
    <property type="match status" value="1"/>
</dbReference>
<dbReference type="InterPro" id="IPR011990">
    <property type="entry name" value="TPR-like_helical_dom_sf"/>
</dbReference>
<name>A0A9W7LG36_9STRA</name>
<dbReference type="SUPFAM" id="SSF48452">
    <property type="entry name" value="TPR-like"/>
    <property type="match status" value="2"/>
</dbReference>
<proteinExistence type="predicted"/>
<accession>A0A9W7LG36</accession>
<protein>
    <recommendedName>
        <fullName evidence="6">Tetratricopeptide repeat protein</fullName>
    </recommendedName>
</protein>
<dbReference type="AlphaFoldDB" id="A0A9W7LG36"/>
<reference evidence="5" key="1">
    <citation type="journal article" date="2023" name="Commun. Biol.">
        <title>Genome analysis of Parmales, the sister group of diatoms, reveals the evolutionary specialization of diatoms from phago-mixotrophs to photoautotrophs.</title>
        <authorList>
            <person name="Ban H."/>
            <person name="Sato S."/>
            <person name="Yoshikawa S."/>
            <person name="Yamada K."/>
            <person name="Nakamura Y."/>
            <person name="Ichinomiya M."/>
            <person name="Sato N."/>
            <person name="Blanc-Mathieu R."/>
            <person name="Endo H."/>
            <person name="Kuwata A."/>
            <person name="Ogata H."/>
        </authorList>
    </citation>
    <scope>NUCLEOTIDE SEQUENCE [LARGE SCALE GENOMIC DNA]</scope>
</reference>
<dbReference type="InterPro" id="IPR050498">
    <property type="entry name" value="Ycf3"/>
</dbReference>
<evidence type="ECO:0000313" key="5">
    <source>
        <dbReference type="Proteomes" id="UP001165065"/>
    </source>
</evidence>
<evidence type="ECO:0000256" key="3">
    <source>
        <dbReference type="SAM" id="MobiDB-lite"/>
    </source>
</evidence>
<dbReference type="Proteomes" id="UP001165065">
    <property type="component" value="Unassembled WGS sequence"/>
</dbReference>
<keyword evidence="5" id="KW-1185">Reference proteome</keyword>
<comment type="caution">
    <text evidence="4">The sequence shown here is derived from an EMBL/GenBank/DDBJ whole genome shotgun (WGS) entry which is preliminary data.</text>
</comment>
<dbReference type="Gene3D" id="1.25.40.10">
    <property type="entry name" value="Tetratricopeptide repeat domain"/>
    <property type="match status" value="3"/>
</dbReference>
<organism evidence="4 5">
    <name type="scientific">Triparma columacea</name>
    <dbReference type="NCBI Taxonomy" id="722753"/>
    <lineage>
        <taxon>Eukaryota</taxon>
        <taxon>Sar</taxon>
        <taxon>Stramenopiles</taxon>
        <taxon>Ochrophyta</taxon>
        <taxon>Bolidophyceae</taxon>
        <taxon>Parmales</taxon>
        <taxon>Triparmaceae</taxon>
        <taxon>Triparma</taxon>
    </lineage>
</organism>
<sequence>MDPSWQSWRRKKIKSTPRISDRVKSADKFRRAKEFDLSLKNLNEALELAKKERKEIAPNAPTPHTPTTPGTEPSSAELEALMLRKIVVLLEKQNFEEARSACDEALGGGMQKAKFYSHRGASCLGLNDFAIAEKDCEVAHNLDPKSSEALFWLACAKRGTRDWLGVIRCCTKLLRLNPASIPAWSLRCDAKRQLGRWRGVLEDTSYMVKLSEGRRSGAVWCARAEALMHLGKIKGAETASCKGIKCDGELAMLYQIRGESRYQQKKFKLSAADFHKYSQLDRIRRGAPFTSHAYAIWQSNRDRLW</sequence>
<feature type="region of interest" description="Disordered" evidence="3">
    <location>
        <begin position="52"/>
        <end position="74"/>
    </location>
</feature>
<keyword evidence="2" id="KW-0802">TPR repeat</keyword>
<dbReference type="OrthoDB" id="629492at2759"/>